<dbReference type="InterPro" id="IPR027640">
    <property type="entry name" value="Kinesin-like_fam"/>
</dbReference>
<keyword evidence="5" id="KW-0175">Coiled coil</keyword>
<dbReference type="InterPro" id="IPR019821">
    <property type="entry name" value="Kinesin_motor_CS"/>
</dbReference>
<keyword evidence="6 7" id="KW-0505">Motor protein</keyword>
<sequence>MMADRKSRVQVAVRIRPLGSHESHESVAKAPAYPVVLVPAKKKQFTYDFVFDDTASDHDVYAPVQPLVQSFLQGYNATVFAYGQTGAGKTHSMGSDGVNVRGIIPLALAAVFKAPLPAATACYVTFCEIYGDDVRDLFSRQTLDRATDQLSAVAVASAAEATRCLLKGSGQRTTGGTKMNASSSRSHAIFTLHWSSDGRQTKFHFVDLAGSERQKRTLAEGLRFKEGVNINKGLLALGNVLNALSEKKAHVPYRESKLTRMLQEALGGNSQTLMLACVSPGKRDLTESVNSLEYAQRTRKICNVLLSPAPADDPRELRRHLERVLIENRALQDQLALLTAQQPSGLGLSVAWAATPARTLFIAAAELVWNVLLQAATRLERVTICACVAVSRHPRARQVRQELQRHPTVRVWLLWVANAGAVVGCTVLFCVDLVCPSLLSIT</sequence>
<evidence type="ECO:0000313" key="10">
    <source>
        <dbReference type="Proteomes" id="UP000243579"/>
    </source>
</evidence>
<dbReference type="Gene3D" id="3.40.850.10">
    <property type="entry name" value="Kinesin motor domain"/>
    <property type="match status" value="1"/>
</dbReference>
<keyword evidence="4 6" id="KW-0067">ATP-binding</keyword>
<evidence type="ECO:0000259" key="8">
    <source>
        <dbReference type="PROSITE" id="PS50067"/>
    </source>
</evidence>
<keyword evidence="2" id="KW-0963">Cytoplasm</keyword>
<dbReference type="PRINTS" id="PR00380">
    <property type="entry name" value="KINESINHEAVY"/>
</dbReference>
<feature type="binding site" evidence="6">
    <location>
        <begin position="83"/>
        <end position="90"/>
    </location>
    <ligand>
        <name>ATP</name>
        <dbReference type="ChEBI" id="CHEBI:30616"/>
    </ligand>
</feature>
<comment type="caution">
    <text evidence="9">The sequence shown here is derived from an EMBL/GenBank/DDBJ whole genome shotgun (WGS) entry which is preliminary data.</text>
</comment>
<dbReference type="GO" id="GO:0007052">
    <property type="term" value="P:mitotic spindle organization"/>
    <property type="evidence" value="ECO:0007669"/>
    <property type="project" value="TreeGrafter"/>
</dbReference>
<protein>
    <recommendedName>
        <fullName evidence="7">Kinesin-like protein</fullName>
    </recommendedName>
</protein>
<keyword evidence="3 6" id="KW-0547">Nucleotide-binding</keyword>
<reference evidence="9 10" key="1">
    <citation type="journal article" date="2014" name="Genome Biol. Evol.">
        <title>The secreted proteins of Achlya hypogyna and Thraustotheca clavata identify the ancestral oomycete secretome and reveal gene acquisitions by horizontal gene transfer.</title>
        <authorList>
            <person name="Misner I."/>
            <person name="Blouin N."/>
            <person name="Leonard G."/>
            <person name="Richards T.A."/>
            <person name="Lane C.E."/>
        </authorList>
    </citation>
    <scope>NUCLEOTIDE SEQUENCE [LARGE SCALE GENOMIC DNA]</scope>
    <source>
        <strain evidence="9 10">ATCC 48635</strain>
    </source>
</reference>
<dbReference type="Pfam" id="PF00225">
    <property type="entry name" value="Kinesin"/>
    <property type="match status" value="1"/>
</dbReference>
<dbReference type="GO" id="GO:0005524">
    <property type="term" value="F:ATP binding"/>
    <property type="evidence" value="ECO:0007669"/>
    <property type="project" value="UniProtKB-UniRule"/>
</dbReference>
<dbReference type="GO" id="GO:0005875">
    <property type="term" value="C:microtubule associated complex"/>
    <property type="evidence" value="ECO:0007669"/>
    <property type="project" value="TreeGrafter"/>
</dbReference>
<dbReference type="GO" id="GO:0005737">
    <property type="term" value="C:cytoplasm"/>
    <property type="evidence" value="ECO:0007669"/>
    <property type="project" value="UniProtKB-SubCell"/>
</dbReference>
<comment type="subcellular location">
    <subcellularLocation>
        <location evidence="1">Cytoplasm</location>
    </subcellularLocation>
</comment>
<dbReference type="STRING" id="1202772.A0A1V9Z4L2"/>
<proteinExistence type="inferred from homology"/>
<dbReference type="PROSITE" id="PS50067">
    <property type="entry name" value="KINESIN_MOTOR_2"/>
    <property type="match status" value="1"/>
</dbReference>
<dbReference type="InterPro" id="IPR036961">
    <property type="entry name" value="Kinesin_motor_dom_sf"/>
</dbReference>
<feature type="domain" description="Kinesin motor" evidence="8">
    <location>
        <begin position="8"/>
        <end position="301"/>
    </location>
</feature>
<name>A0A1V9Z4L2_ACHHY</name>
<dbReference type="PANTHER" id="PTHR47969">
    <property type="entry name" value="CHROMOSOME-ASSOCIATED KINESIN KIF4A-RELATED"/>
    <property type="match status" value="1"/>
</dbReference>
<dbReference type="PROSITE" id="PS00411">
    <property type="entry name" value="KINESIN_MOTOR_1"/>
    <property type="match status" value="1"/>
</dbReference>
<dbReference type="AlphaFoldDB" id="A0A1V9Z4L2"/>
<gene>
    <name evidence="9" type="ORF">ACHHYP_03133</name>
</gene>
<dbReference type="PANTHER" id="PTHR47969:SF15">
    <property type="entry name" value="CHROMOSOME-ASSOCIATED KINESIN KIF4A-RELATED"/>
    <property type="match status" value="1"/>
</dbReference>
<dbReference type="InterPro" id="IPR027417">
    <property type="entry name" value="P-loop_NTPase"/>
</dbReference>
<organism evidence="9 10">
    <name type="scientific">Achlya hypogyna</name>
    <name type="common">Oomycete</name>
    <name type="synonym">Protoachlya hypogyna</name>
    <dbReference type="NCBI Taxonomy" id="1202772"/>
    <lineage>
        <taxon>Eukaryota</taxon>
        <taxon>Sar</taxon>
        <taxon>Stramenopiles</taxon>
        <taxon>Oomycota</taxon>
        <taxon>Saprolegniomycetes</taxon>
        <taxon>Saprolegniales</taxon>
        <taxon>Achlyaceae</taxon>
        <taxon>Achlya</taxon>
    </lineage>
</organism>
<evidence type="ECO:0000256" key="6">
    <source>
        <dbReference type="PROSITE-ProRule" id="PRU00283"/>
    </source>
</evidence>
<dbReference type="GO" id="GO:0005874">
    <property type="term" value="C:microtubule"/>
    <property type="evidence" value="ECO:0007669"/>
    <property type="project" value="UniProtKB-KW"/>
</dbReference>
<accession>A0A1V9Z4L2</accession>
<dbReference type="Proteomes" id="UP000243579">
    <property type="component" value="Unassembled WGS sequence"/>
</dbReference>
<evidence type="ECO:0000256" key="7">
    <source>
        <dbReference type="RuleBase" id="RU000394"/>
    </source>
</evidence>
<evidence type="ECO:0000256" key="4">
    <source>
        <dbReference type="ARBA" id="ARBA00022840"/>
    </source>
</evidence>
<dbReference type="InterPro" id="IPR001752">
    <property type="entry name" value="Kinesin_motor_dom"/>
</dbReference>
<dbReference type="GO" id="GO:0008017">
    <property type="term" value="F:microtubule binding"/>
    <property type="evidence" value="ECO:0007669"/>
    <property type="project" value="InterPro"/>
</dbReference>
<dbReference type="GO" id="GO:0003777">
    <property type="term" value="F:microtubule motor activity"/>
    <property type="evidence" value="ECO:0007669"/>
    <property type="project" value="InterPro"/>
</dbReference>
<keyword evidence="10" id="KW-1185">Reference proteome</keyword>
<evidence type="ECO:0000256" key="3">
    <source>
        <dbReference type="ARBA" id="ARBA00022741"/>
    </source>
</evidence>
<dbReference type="OrthoDB" id="3176171at2759"/>
<evidence type="ECO:0000256" key="5">
    <source>
        <dbReference type="ARBA" id="ARBA00023054"/>
    </source>
</evidence>
<dbReference type="GO" id="GO:0007018">
    <property type="term" value="P:microtubule-based movement"/>
    <property type="evidence" value="ECO:0007669"/>
    <property type="project" value="InterPro"/>
</dbReference>
<dbReference type="GO" id="GO:0051231">
    <property type="term" value="P:spindle elongation"/>
    <property type="evidence" value="ECO:0007669"/>
    <property type="project" value="TreeGrafter"/>
</dbReference>
<evidence type="ECO:0000256" key="1">
    <source>
        <dbReference type="ARBA" id="ARBA00004496"/>
    </source>
</evidence>
<dbReference type="SMART" id="SM00129">
    <property type="entry name" value="KISc"/>
    <property type="match status" value="1"/>
</dbReference>
<evidence type="ECO:0000256" key="2">
    <source>
        <dbReference type="ARBA" id="ARBA00022490"/>
    </source>
</evidence>
<dbReference type="EMBL" id="JNBR01000437">
    <property type="protein sequence ID" value="OQR92857.1"/>
    <property type="molecule type" value="Genomic_DNA"/>
</dbReference>
<keyword evidence="7" id="KW-0493">Microtubule</keyword>
<evidence type="ECO:0000313" key="9">
    <source>
        <dbReference type="EMBL" id="OQR92857.1"/>
    </source>
</evidence>
<dbReference type="SUPFAM" id="SSF52540">
    <property type="entry name" value="P-loop containing nucleoside triphosphate hydrolases"/>
    <property type="match status" value="1"/>
</dbReference>
<comment type="similarity">
    <text evidence="6 7">Belongs to the TRAFAC class myosin-kinesin ATPase superfamily. Kinesin family.</text>
</comment>